<name>A0AAI8VMI4_9PEZI</name>
<evidence type="ECO:0000256" key="2">
    <source>
        <dbReference type="ARBA" id="ARBA00022692"/>
    </source>
</evidence>
<protein>
    <submittedName>
        <fullName evidence="9">Uu.00g087890.m01.CDS01</fullName>
    </submittedName>
</protein>
<dbReference type="PANTHER" id="PTHR33048">
    <property type="entry name" value="PTH11-LIKE INTEGRAL MEMBRANE PROTEIN (AFU_ORTHOLOGUE AFUA_5G11245)"/>
    <property type="match status" value="1"/>
</dbReference>
<proteinExistence type="inferred from homology"/>
<organism evidence="9 10">
    <name type="scientific">Anthostomella pinea</name>
    <dbReference type="NCBI Taxonomy" id="933095"/>
    <lineage>
        <taxon>Eukaryota</taxon>
        <taxon>Fungi</taxon>
        <taxon>Dikarya</taxon>
        <taxon>Ascomycota</taxon>
        <taxon>Pezizomycotina</taxon>
        <taxon>Sordariomycetes</taxon>
        <taxon>Xylariomycetidae</taxon>
        <taxon>Xylariales</taxon>
        <taxon>Xylariaceae</taxon>
        <taxon>Anthostomella</taxon>
    </lineage>
</organism>
<dbReference type="AlphaFoldDB" id="A0AAI8VMI4"/>
<evidence type="ECO:0000256" key="1">
    <source>
        <dbReference type="ARBA" id="ARBA00004141"/>
    </source>
</evidence>
<keyword evidence="4 7" id="KW-0472">Membrane</keyword>
<comment type="similarity">
    <text evidence="5">Belongs to the SAT4 family.</text>
</comment>
<dbReference type="PANTHER" id="PTHR33048:SF42">
    <property type="entry name" value="INTEGRAL MEMBRANE PROTEIN"/>
    <property type="match status" value="1"/>
</dbReference>
<feature type="transmembrane region" description="Helical" evidence="7">
    <location>
        <begin position="59"/>
        <end position="81"/>
    </location>
</feature>
<dbReference type="GO" id="GO:0016020">
    <property type="term" value="C:membrane"/>
    <property type="evidence" value="ECO:0007669"/>
    <property type="project" value="UniProtKB-SubCell"/>
</dbReference>
<dbReference type="Pfam" id="PF20684">
    <property type="entry name" value="Fung_rhodopsin"/>
    <property type="match status" value="1"/>
</dbReference>
<evidence type="ECO:0000256" key="4">
    <source>
        <dbReference type="ARBA" id="ARBA00023136"/>
    </source>
</evidence>
<evidence type="ECO:0000256" key="3">
    <source>
        <dbReference type="ARBA" id="ARBA00022989"/>
    </source>
</evidence>
<comment type="subcellular location">
    <subcellularLocation>
        <location evidence="1">Membrane</location>
        <topology evidence="1">Multi-pass membrane protein</topology>
    </subcellularLocation>
</comment>
<dbReference type="Proteomes" id="UP001295740">
    <property type="component" value="Unassembled WGS sequence"/>
</dbReference>
<feature type="region of interest" description="Disordered" evidence="6">
    <location>
        <begin position="303"/>
        <end position="333"/>
    </location>
</feature>
<evidence type="ECO:0000313" key="10">
    <source>
        <dbReference type="Proteomes" id="UP001295740"/>
    </source>
</evidence>
<evidence type="ECO:0000256" key="6">
    <source>
        <dbReference type="SAM" id="MobiDB-lite"/>
    </source>
</evidence>
<feature type="domain" description="Rhodopsin" evidence="8">
    <location>
        <begin position="43"/>
        <end position="277"/>
    </location>
</feature>
<feature type="transmembrane region" description="Helical" evidence="7">
    <location>
        <begin position="248"/>
        <end position="273"/>
    </location>
</feature>
<feature type="transmembrane region" description="Helical" evidence="7">
    <location>
        <begin position="131"/>
        <end position="151"/>
    </location>
</feature>
<evidence type="ECO:0000259" key="8">
    <source>
        <dbReference type="Pfam" id="PF20684"/>
    </source>
</evidence>
<dbReference type="InterPro" id="IPR052337">
    <property type="entry name" value="SAT4-like"/>
</dbReference>
<accession>A0AAI8VMI4</accession>
<gene>
    <name evidence="9" type="ORF">KHLLAP_LOCUS8071</name>
</gene>
<feature type="compositionally biased region" description="Low complexity" evidence="6">
    <location>
        <begin position="323"/>
        <end position="333"/>
    </location>
</feature>
<feature type="transmembrane region" description="Helical" evidence="7">
    <location>
        <begin position="212"/>
        <end position="233"/>
    </location>
</feature>
<evidence type="ECO:0000256" key="7">
    <source>
        <dbReference type="SAM" id="Phobius"/>
    </source>
</evidence>
<dbReference type="InterPro" id="IPR049326">
    <property type="entry name" value="Rhodopsin_dom_fungi"/>
</dbReference>
<feature type="transmembrane region" description="Helical" evidence="7">
    <location>
        <begin position="29"/>
        <end position="47"/>
    </location>
</feature>
<keyword evidence="10" id="KW-1185">Reference proteome</keyword>
<sequence>MWTDYNVTETTAPELVHYDNIYRSRTYQAAWAHVGIAVVFVALRIWYRSWGPRKLWVDDSYLVLALACLVANAVMVTEWVQLSWDENAPPYDVVLTGSLMGTFNSMSLAFGKTSLALTLIRLTDGWWRTCLWYIILLMNMLYLIQAISFWLRDCKNQIPEPLRLPATDCMQFNVVKFARIIIQAASCATDAFFSVVPWKIVQGLDLRRYEKIGLAVAMSLGVMSLASGLMRIVDLVRLTAGPGALTPFYIVVSFVWNLVEPADTIFACCMPVLRKIIVDMLQWKPNNHFAAWLANRRRNERAAAQSPSGNVLLGGSGNREESPPTSGYTSTSGQSVLVNGEEVPIADLEKRYIGLPRVA</sequence>
<keyword evidence="2 7" id="KW-0812">Transmembrane</keyword>
<evidence type="ECO:0000256" key="5">
    <source>
        <dbReference type="ARBA" id="ARBA00038359"/>
    </source>
</evidence>
<keyword evidence="3 7" id="KW-1133">Transmembrane helix</keyword>
<evidence type="ECO:0000313" key="9">
    <source>
        <dbReference type="EMBL" id="CAJ2507603.1"/>
    </source>
</evidence>
<comment type="caution">
    <text evidence="9">The sequence shown here is derived from an EMBL/GenBank/DDBJ whole genome shotgun (WGS) entry which is preliminary data.</text>
</comment>
<reference evidence="9" key="1">
    <citation type="submission" date="2023-10" db="EMBL/GenBank/DDBJ databases">
        <authorList>
            <person name="Hackl T."/>
        </authorList>
    </citation>
    <scope>NUCLEOTIDE SEQUENCE</scope>
</reference>
<dbReference type="EMBL" id="CAUWAG010000010">
    <property type="protein sequence ID" value="CAJ2507603.1"/>
    <property type="molecule type" value="Genomic_DNA"/>
</dbReference>